<sequence length="1077" mass="122145">MEAESTVLYHIHTSASLGHECIKDYLASLKNVLRSPEYIIHPFQLSVLLTISTISHYEEKVFEIVRSCISRTYHEEQKKNNSAWFRDMVPASTKIETVFAQVIIASAQDRDLILQGLVNFAFVLLGVGSALGRDLIAEKQWHLGTMILLKIIKRKRHTAPIIIEQLSNRIVTEHSVSQYIECLYMLSKNLTLLMLDNKSKVVSLMEGLIQMPGHNAQQLLDAIIPLTKVSPTIRDHFILLLRKALYSRVTETRQVAVIGFLKLLTNLKISNLGALSQGSFSGSYSSGHSLFTQISINRTTQCVSSAFSNEALCLEILSILKRCFMQQAEVRTQLYAGLYEAVCLNPELGIPTLEMIWMHFRDFYNIDDETLPPLKFEKITITRDVNVSLQEPLGKLIYTIGLIVTKVAKVDSENAAVVRFGTILESICSRMIRCELVHFELDDGTDLTDIMPEAQHKLFVLKEAMCVYEALIGYKFHSWELESDDNGKEISGLFQGYSRLLHFLKNLYKPKKAESKKKKDANRTTQFANNTTIKKDGQKSSKSLKLPDTVLDFQVMTKIMNLLHEPMVTWTTITQANVVKSKRDFHQHMMQATLNLITGLKNKKIVEVQTAKETYGHLCDIAMVLYERIIKRLVEFIDFDCATAVLTLECFLLIFNVINNQFKSNFKSFLTRVGGKDADEDFVVHLTEFVQTYEKLFDINEEEISEDPEIKKLSLLVINTLSFLAHKIPVNNNTLALQTLEWLKNYTVNNTISSKQVAGGFINLLFDSQIKFKVSLTFFENVAVRVGDVTGVINEEEHSSEEYKVINELTVNNVFISLCNSVKSMLEDVDWIIARLKAEYTLISYPGEGGSDKKKENLKNRERGVCCQLCFIVTILTNLSNCTVPPGSLSEAVLKNLSLLYCTLSSLTKYFVMSSSKINPVFQAARFERVVKLAGKQLSPVVYKLITYIEESQKQDPETPKKNKKKNVDSSTLKTKVLRETRLIPKVIYEIEQFSKFVMQLSKKTKVDLSKFVGQGTVRDFRILHLREVLEQANDGAPIEETQGSDTSLIENDNSEEADEEVSPPPTKKRNVESTSD</sequence>
<dbReference type="EMBL" id="JABDTM020025580">
    <property type="protein sequence ID" value="KAH0813115.1"/>
    <property type="molecule type" value="Genomic_DNA"/>
</dbReference>
<dbReference type="Pfam" id="PF14676">
    <property type="entry name" value="FANCI_S2"/>
    <property type="match status" value="1"/>
</dbReference>
<feature type="compositionally biased region" description="Polar residues" evidence="1">
    <location>
        <begin position="523"/>
        <end position="532"/>
    </location>
</feature>
<reference evidence="7" key="2">
    <citation type="submission" date="2021-08" db="EMBL/GenBank/DDBJ databases">
        <authorList>
            <person name="Eriksson T."/>
        </authorList>
    </citation>
    <scope>NUCLEOTIDE SEQUENCE</scope>
    <source>
        <strain evidence="7">Stoneville</strain>
        <tissue evidence="7">Whole head</tissue>
    </source>
</reference>
<dbReference type="InterPro" id="IPR029313">
    <property type="entry name" value="FANCI_S3"/>
</dbReference>
<evidence type="ECO:0000313" key="7">
    <source>
        <dbReference type="EMBL" id="KAH0813115.1"/>
    </source>
</evidence>
<dbReference type="AlphaFoldDB" id="A0A8J6H704"/>
<dbReference type="GO" id="GO:0006281">
    <property type="term" value="P:DNA repair"/>
    <property type="evidence" value="ECO:0007669"/>
    <property type="project" value="InterPro"/>
</dbReference>
<comment type="caution">
    <text evidence="7">The sequence shown here is derived from an EMBL/GenBank/DDBJ whole genome shotgun (WGS) entry which is preliminary data.</text>
</comment>
<protein>
    <recommendedName>
        <fullName evidence="9">Fanconi anemia group I protein</fullName>
    </recommendedName>
</protein>
<evidence type="ECO:0000259" key="4">
    <source>
        <dbReference type="Pfam" id="PF14678"/>
    </source>
</evidence>
<keyword evidence="8" id="KW-1185">Reference proteome</keyword>
<feature type="compositionally biased region" description="Polar residues" evidence="1">
    <location>
        <begin position="1042"/>
        <end position="1052"/>
    </location>
</feature>
<evidence type="ECO:0000259" key="5">
    <source>
        <dbReference type="Pfam" id="PF14679"/>
    </source>
</evidence>
<feature type="compositionally biased region" description="Acidic residues" evidence="1">
    <location>
        <begin position="1053"/>
        <end position="1062"/>
    </location>
</feature>
<dbReference type="InterPro" id="IPR029314">
    <property type="entry name" value="FANCI_S4"/>
</dbReference>
<feature type="domain" description="FANCI solenoid 2" evidence="2">
    <location>
        <begin position="113"/>
        <end position="261"/>
    </location>
</feature>
<dbReference type="Pfam" id="PF14679">
    <property type="entry name" value="FANCI_HD1"/>
    <property type="match status" value="1"/>
</dbReference>
<evidence type="ECO:0008006" key="9">
    <source>
        <dbReference type="Google" id="ProtNLM"/>
    </source>
</evidence>
<name>A0A8J6H704_TENMO</name>
<dbReference type="InterPro" id="IPR029315">
    <property type="entry name" value="FANCI_S2"/>
</dbReference>
<dbReference type="PANTHER" id="PTHR21818:SF0">
    <property type="entry name" value="FANCONI ANEMIA GROUP I PROTEIN"/>
    <property type="match status" value="1"/>
</dbReference>
<dbReference type="InterPro" id="IPR029312">
    <property type="entry name" value="FANCI_HD2"/>
</dbReference>
<feature type="domain" description="FANCI helical" evidence="6">
    <location>
        <begin position="283"/>
        <end position="505"/>
    </location>
</feature>
<reference evidence="7" key="1">
    <citation type="journal article" date="2020" name="J Insects Food Feed">
        <title>The yellow mealworm (Tenebrio molitor) genome: a resource for the emerging insects as food and feed industry.</title>
        <authorList>
            <person name="Eriksson T."/>
            <person name="Andere A."/>
            <person name="Kelstrup H."/>
            <person name="Emery V."/>
            <person name="Picard C."/>
        </authorList>
    </citation>
    <scope>NUCLEOTIDE SEQUENCE</scope>
    <source>
        <strain evidence="7">Stoneville</strain>
        <tissue evidence="7">Whole head</tissue>
    </source>
</reference>
<dbReference type="Proteomes" id="UP000719412">
    <property type="component" value="Unassembled WGS sequence"/>
</dbReference>
<dbReference type="InterPro" id="IPR029310">
    <property type="entry name" value="FANCI_HD1"/>
</dbReference>
<evidence type="ECO:0000259" key="3">
    <source>
        <dbReference type="Pfam" id="PF14677"/>
    </source>
</evidence>
<feature type="domain" description="FANCI helical" evidence="5">
    <location>
        <begin position="20"/>
        <end position="103"/>
    </location>
</feature>
<gene>
    <name evidence="7" type="ORF">GEV33_009677</name>
</gene>
<evidence type="ECO:0000256" key="1">
    <source>
        <dbReference type="SAM" id="MobiDB-lite"/>
    </source>
</evidence>
<evidence type="ECO:0000313" key="8">
    <source>
        <dbReference type="Proteomes" id="UP000719412"/>
    </source>
</evidence>
<dbReference type="Pfam" id="PF14677">
    <property type="entry name" value="FANCI_S3"/>
    <property type="match status" value="1"/>
</dbReference>
<proteinExistence type="predicted"/>
<feature type="region of interest" description="Disordered" evidence="1">
    <location>
        <begin position="1034"/>
        <end position="1077"/>
    </location>
</feature>
<feature type="region of interest" description="Disordered" evidence="1">
    <location>
        <begin position="514"/>
        <end position="540"/>
    </location>
</feature>
<feature type="domain" description="FANCI solenoid 3" evidence="3">
    <location>
        <begin position="550"/>
        <end position="765"/>
    </location>
</feature>
<feature type="domain" description="FANCI solenoid 4" evidence="4">
    <location>
        <begin position="778"/>
        <end position="1024"/>
    </location>
</feature>
<accession>A0A8J6H704</accession>
<dbReference type="Pfam" id="PF14680">
    <property type="entry name" value="FANCI_HD2"/>
    <property type="match status" value="1"/>
</dbReference>
<dbReference type="PANTHER" id="PTHR21818">
    <property type="entry name" value="BC025462 PROTEIN"/>
    <property type="match status" value="1"/>
</dbReference>
<evidence type="ECO:0000259" key="2">
    <source>
        <dbReference type="Pfam" id="PF14676"/>
    </source>
</evidence>
<evidence type="ECO:0000259" key="6">
    <source>
        <dbReference type="Pfam" id="PF14680"/>
    </source>
</evidence>
<dbReference type="InterPro" id="IPR026171">
    <property type="entry name" value="FANCI"/>
</dbReference>
<dbReference type="GO" id="GO:0070182">
    <property type="term" value="F:DNA polymerase binding"/>
    <property type="evidence" value="ECO:0007669"/>
    <property type="project" value="TreeGrafter"/>
</dbReference>
<dbReference type="Pfam" id="PF14678">
    <property type="entry name" value="FANCI_S4"/>
    <property type="match status" value="1"/>
</dbReference>
<organism evidence="7 8">
    <name type="scientific">Tenebrio molitor</name>
    <name type="common">Yellow mealworm beetle</name>
    <dbReference type="NCBI Taxonomy" id="7067"/>
    <lineage>
        <taxon>Eukaryota</taxon>
        <taxon>Metazoa</taxon>
        <taxon>Ecdysozoa</taxon>
        <taxon>Arthropoda</taxon>
        <taxon>Hexapoda</taxon>
        <taxon>Insecta</taxon>
        <taxon>Pterygota</taxon>
        <taxon>Neoptera</taxon>
        <taxon>Endopterygota</taxon>
        <taxon>Coleoptera</taxon>
        <taxon>Polyphaga</taxon>
        <taxon>Cucujiformia</taxon>
        <taxon>Tenebrionidae</taxon>
        <taxon>Tenebrio</taxon>
    </lineage>
</organism>